<dbReference type="GO" id="GO:0016301">
    <property type="term" value="F:kinase activity"/>
    <property type="evidence" value="ECO:0007669"/>
    <property type="project" value="UniProtKB-KW"/>
</dbReference>
<evidence type="ECO:0000256" key="10">
    <source>
        <dbReference type="ARBA" id="ARBA00022840"/>
    </source>
</evidence>
<dbReference type="InterPro" id="IPR040999">
    <property type="entry name" value="Mak_N_cap"/>
</dbReference>
<comment type="similarity">
    <text evidence="2">Belongs to the aminoglycoside phosphotransferase family.</text>
</comment>
<evidence type="ECO:0000313" key="16">
    <source>
        <dbReference type="EMBL" id="NYI09660.1"/>
    </source>
</evidence>
<keyword evidence="17" id="KW-1185">Reference proteome</keyword>
<dbReference type="GO" id="GO:0005524">
    <property type="term" value="F:ATP binding"/>
    <property type="evidence" value="ECO:0007669"/>
    <property type="project" value="UniProtKB-KW"/>
</dbReference>
<evidence type="ECO:0000259" key="15">
    <source>
        <dbReference type="Pfam" id="PF18085"/>
    </source>
</evidence>
<name>A0A7Y9YCH1_9ACTN</name>
<feature type="domain" description="Maltokinase N-terminal cap" evidence="15">
    <location>
        <begin position="31"/>
        <end position="127"/>
    </location>
</feature>
<evidence type="ECO:0000256" key="14">
    <source>
        <dbReference type="ARBA" id="ARBA00049067"/>
    </source>
</evidence>
<evidence type="ECO:0000256" key="12">
    <source>
        <dbReference type="ARBA" id="ARBA00023277"/>
    </source>
</evidence>
<proteinExistence type="inferred from homology"/>
<dbReference type="Gene3D" id="3.90.1200.10">
    <property type="match status" value="1"/>
</dbReference>
<dbReference type="UniPathway" id="UPA00164"/>
<dbReference type="RefSeq" id="WP_343045541.1">
    <property type="nucleotide sequence ID" value="NZ_BAAAPP010000012.1"/>
</dbReference>
<evidence type="ECO:0000256" key="5">
    <source>
        <dbReference type="ARBA" id="ARBA00013882"/>
    </source>
</evidence>
<reference evidence="16 17" key="1">
    <citation type="submission" date="2020-07" db="EMBL/GenBank/DDBJ databases">
        <title>Sequencing the genomes of 1000 actinobacteria strains.</title>
        <authorList>
            <person name="Klenk H.-P."/>
        </authorList>
    </citation>
    <scope>NUCLEOTIDE SEQUENCE [LARGE SCALE GENOMIC DNA]</scope>
    <source>
        <strain evidence="16 17">DSM 18248</strain>
    </source>
</reference>
<dbReference type="Pfam" id="PF18085">
    <property type="entry name" value="Mak_N_cap"/>
    <property type="match status" value="1"/>
</dbReference>
<evidence type="ECO:0000256" key="4">
    <source>
        <dbReference type="ARBA" id="ARBA00011962"/>
    </source>
</evidence>
<comment type="catalytic activity">
    <reaction evidence="14">
        <text>D-maltose + ATP = alpha-maltose 1-phosphate + ADP + H(+)</text>
        <dbReference type="Rhea" id="RHEA:31915"/>
        <dbReference type="ChEBI" id="CHEBI:15378"/>
        <dbReference type="ChEBI" id="CHEBI:17306"/>
        <dbReference type="ChEBI" id="CHEBI:30616"/>
        <dbReference type="ChEBI" id="CHEBI:63576"/>
        <dbReference type="ChEBI" id="CHEBI:456216"/>
        <dbReference type="EC" id="2.7.1.175"/>
    </reaction>
</comment>
<sequence>MTSSDTPRGGTPRAPLTLRTDHLDHRVLADYLVRTRWFAGKGRPFTVTGVRRLGEVPAGSVPEPRVVLHLVELTYSDVPAGASDEVERYQVPLALYTEAESRLDHAFVGWWEEPGLGWVHAYDALHDREAMARWQQAFDTAAGRPGGNLVDHESSLAFHRLPGHDLDLAAHSTLFSGEQSNSSVAFGEDALLKVFRKVTAGVNPDVQVHEVLSRAESPDVAHLYGWVDWVDPDSVDPHDPESGEVVQLAMLQQFLRTASDGWDLALSSVRNLFSDPELHASAAGGDFAGEATRLGLTLRAVHDLLVEHFGEDEVPAREVAERMGDRLPAALAAAPALEPHRESLERLFDRVAALGHVGVHRIHGDLHLGQTLRTSLGWKIVDFEGEPAKPLAERLLPDCPWRDVAGMLRSFDYAPRVVERTWAEDDPDGADARAAKAQEWANRAKNHFLVAYAGGEVTPEQRTLLEAYVADKAVYETVYETRNRPTWVEIPLQAVAEIGAS</sequence>
<keyword evidence="12" id="KW-0119">Carbohydrate metabolism</keyword>
<comment type="caution">
    <text evidence="16">The sequence shown here is derived from an EMBL/GenBank/DDBJ whole genome shotgun (WGS) entry which is preliminary data.</text>
</comment>
<keyword evidence="6" id="KW-0321">Glycogen metabolism</keyword>
<dbReference type="EC" id="2.7.1.175" evidence="4"/>
<accession>A0A7Y9YCH1</accession>
<keyword evidence="10" id="KW-0067">ATP-binding</keyword>
<protein>
    <recommendedName>
        <fullName evidence="5">Maltokinase</fullName>
        <ecNumber evidence="4">2.7.1.175</ecNumber>
    </recommendedName>
    <alternativeName>
        <fullName evidence="13">Maltose-1-phosphate synthase</fullName>
    </alternativeName>
</protein>
<dbReference type="GO" id="GO:0005978">
    <property type="term" value="P:glycogen biosynthetic process"/>
    <property type="evidence" value="ECO:0007669"/>
    <property type="project" value="UniProtKB-UniPathway"/>
</dbReference>
<dbReference type="Proteomes" id="UP000537326">
    <property type="component" value="Unassembled WGS sequence"/>
</dbReference>
<evidence type="ECO:0000256" key="3">
    <source>
        <dbReference type="ARBA" id="ARBA00011245"/>
    </source>
</evidence>
<keyword evidence="11" id="KW-0320">Glycogen biosynthesis</keyword>
<organism evidence="16 17">
    <name type="scientific">Nocardioides marinus</name>
    <dbReference type="NCBI Taxonomy" id="374514"/>
    <lineage>
        <taxon>Bacteria</taxon>
        <taxon>Bacillati</taxon>
        <taxon>Actinomycetota</taxon>
        <taxon>Actinomycetes</taxon>
        <taxon>Propionibacteriales</taxon>
        <taxon>Nocardioidaceae</taxon>
        <taxon>Nocardioides</taxon>
    </lineage>
</organism>
<evidence type="ECO:0000313" key="17">
    <source>
        <dbReference type="Proteomes" id="UP000537326"/>
    </source>
</evidence>
<comment type="pathway">
    <text evidence="1">Glycan biosynthesis; glycogen biosynthesis.</text>
</comment>
<evidence type="ECO:0000256" key="2">
    <source>
        <dbReference type="ARBA" id="ARBA00006219"/>
    </source>
</evidence>
<gene>
    <name evidence="16" type="ORF">BKA05_001175</name>
</gene>
<evidence type="ECO:0000256" key="1">
    <source>
        <dbReference type="ARBA" id="ARBA00004964"/>
    </source>
</evidence>
<dbReference type="EMBL" id="JACBZI010000001">
    <property type="protein sequence ID" value="NYI09660.1"/>
    <property type="molecule type" value="Genomic_DNA"/>
</dbReference>
<dbReference type="InterPro" id="IPR011009">
    <property type="entry name" value="Kinase-like_dom_sf"/>
</dbReference>
<evidence type="ECO:0000256" key="11">
    <source>
        <dbReference type="ARBA" id="ARBA00023056"/>
    </source>
</evidence>
<evidence type="ECO:0000256" key="8">
    <source>
        <dbReference type="ARBA" id="ARBA00022741"/>
    </source>
</evidence>
<keyword evidence="7 16" id="KW-0808">Transferase</keyword>
<keyword evidence="8" id="KW-0547">Nucleotide-binding</keyword>
<evidence type="ECO:0000256" key="9">
    <source>
        <dbReference type="ARBA" id="ARBA00022777"/>
    </source>
</evidence>
<comment type="subunit">
    <text evidence="3">Monomer.</text>
</comment>
<dbReference type="AlphaFoldDB" id="A0A7Y9YCH1"/>
<evidence type="ECO:0000256" key="13">
    <source>
        <dbReference type="ARBA" id="ARBA00031251"/>
    </source>
</evidence>
<evidence type="ECO:0000256" key="7">
    <source>
        <dbReference type="ARBA" id="ARBA00022679"/>
    </source>
</evidence>
<evidence type="ECO:0000256" key="6">
    <source>
        <dbReference type="ARBA" id="ARBA00022600"/>
    </source>
</evidence>
<dbReference type="SUPFAM" id="SSF56112">
    <property type="entry name" value="Protein kinase-like (PK-like)"/>
    <property type="match status" value="1"/>
</dbReference>
<keyword evidence="9 16" id="KW-0418">Kinase</keyword>